<evidence type="ECO:0000313" key="1">
    <source>
        <dbReference type="EMBL" id="KAH3716437.1"/>
    </source>
</evidence>
<dbReference type="AlphaFoldDB" id="A0A9D4C3H3"/>
<keyword evidence="2" id="KW-1185">Reference proteome</keyword>
<accession>A0A9D4C3H3</accession>
<gene>
    <name evidence="1" type="ORF">DPMN_059160</name>
</gene>
<reference evidence="1" key="2">
    <citation type="submission" date="2020-11" db="EMBL/GenBank/DDBJ databases">
        <authorList>
            <person name="McCartney M.A."/>
            <person name="Auch B."/>
            <person name="Kono T."/>
            <person name="Mallez S."/>
            <person name="Becker A."/>
            <person name="Gohl D.M."/>
            <person name="Silverstein K.A.T."/>
            <person name="Koren S."/>
            <person name="Bechman K.B."/>
            <person name="Herman A."/>
            <person name="Abrahante J.E."/>
            <person name="Garbe J."/>
        </authorList>
    </citation>
    <scope>NUCLEOTIDE SEQUENCE</scope>
    <source>
        <strain evidence="1">Duluth1</strain>
        <tissue evidence="1">Whole animal</tissue>
    </source>
</reference>
<evidence type="ECO:0000313" key="2">
    <source>
        <dbReference type="Proteomes" id="UP000828390"/>
    </source>
</evidence>
<comment type="caution">
    <text evidence="1">The sequence shown here is derived from an EMBL/GenBank/DDBJ whole genome shotgun (WGS) entry which is preliminary data.</text>
</comment>
<sequence length="56" mass="6347">MKRVGSGSRTRTGEKTNQTKCAHLFIRFWHQAFDILVSSEKFVKLSIGDDKGFCPS</sequence>
<dbReference type="Proteomes" id="UP000828390">
    <property type="component" value="Unassembled WGS sequence"/>
</dbReference>
<protein>
    <submittedName>
        <fullName evidence="1">Uncharacterized protein</fullName>
    </submittedName>
</protein>
<proteinExistence type="predicted"/>
<organism evidence="1 2">
    <name type="scientific">Dreissena polymorpha</name>
    <name type="common">Zebra mussel</name>
    <name type="synonym">Mytilus polymorpha</name>
    <dbReference type="NCBI Taxonomy" id="45954"/>
    <lineage>
        <taxon>Eukaryota</taxon>
        <taxon>Metazoa</taxon>
        <taxon>Spiralia</taxon>
        <taxon>Lophotrochozoa</taxon>
        <taxon>Mollusca</taxon>
        <taxon>Bivalvia</taxon>
        <taxon>Autobranchia</taxon>
        <taxon>Heteroconchia</taxon>
        <taxon>Euheterodonta</taxon>
        <taxon>Imparidentia</taxon>
        <taxon>Neoheterodontei</taxon>
        <taxon>Myida</taxon>
        <taxon>Dreissenoidea</taxon>
        <taxon>Dreissenidae</taxon>
        <taxon>Dreissena</taxon>
    </lineage>
</organism>
<name>A0A9D4C3H3_DREPO</name>
<dbReference type="EMBL" id="JAIWYP010000013">
    <property type="protein sequence ID" value="KAH3716437.1"/>
    <property type="molecule type" value="Genomic_DNA"/>
</dbReference>
<reference evidence="1" key="1">
    <citation type="journal article" date="2019" name="bioRxiv">
        <title>The Genome of the Zebra Mussel, Dreissena polymorpha: A Resource for Invasive Species Research.</title>
        <authorList>
            <person name="McCartney M.A."/>
            <person name="Auch B."/>
            <person name="Kono T."/>
            <person name="Mallez S."/>
            <person name="Zhang Y."/>
            <person name="Obille A."/>
            <person name="Becker A."/>
            <person name="Abrahante J.E."/>
            <person name="Garbe J."/>
            <person name="Badalamenti J.P."/>
            <person name="Herman A."/>
            <person name="Mangelson H."/>
            <person name="Liachko I."/>
            <person name="Sullivan S."/>
            <person name="Sone E.D."/>
            <person name="Koren S."/>
            <person name="Silverstein K.A.T."/>
            <person name="Beckman K.B."/>
            <person name="Gohl D.M."/>
        </authorList>
    </citation>
    <scope>NUCLEOTIDE SEQUENCE</scope>
    <source>
        <strain evidence="1">Duluth1</strain>
        <tissue evidence="1">Whole animal</tissue>
    </source>
</reference>